<sequence>MTATKRVELSSYGTEINYSVKNLQNSVLAAHDSIRNWSLKRRGNYARNAKPLLGVFYFRMGNYSASESAPINRISKQHTHKG</sequence>
<reference evidence="3" key="4">
    <citation type="journal article" date="2008" name="Nucleic Acids Res.">
        <title>The rice annotation project database (RAP-DB): 2008 update.</title>
        <authorList>
            <consortium name="The rice annotation project (RAP)"/>
        </authorList>
    </citation>
    <scope>GENOME REANNOTATION</scope>
    <source>
        <strain evidence="3">cv. Nipponbare</strain>
    </source>
</reference>
<protein>
    <submittedName>
        <fullName evidence="2">Uncharacterized protein</fullName>
    </submittedName>
</protein>
<reference evidence="2" key="2">
    <citation type="submission" date="2002-10" db="EMBL/GenBank/DDBJ databases">
        <title>Oryza sativa nipponbare(GA3) genomic DNA, chromosome 2, PAC clone:P0724B10.</title>
        <authorList>
            <person name="Sasaki T."/>
            <person name="Matsumoto T."/>
            <person name="Katayose Y."/>
        </authorList>
    </citation>
    <scope>NUCLEOTIDE SEQUENCE</scope>
</reference>
<accession>Q6YVH5</accession>
<proteinExistence type="predicted"/>
<dbReference type="Proteomes" id="UP000000763">
    <property type="component" value="Chromosome 2"/>
</dbReference>
<organism evidence="2 3">
    <name type="scientific">Oryza sativa subsp. japonica</name>
    <name type="common">Rice</name>
    <dbReference type="NCBI Taxonomy" id="39947"/>
    <lineage>
        <taxon>Eukaryota</taxon>
        <taxon>Viridiplantae</taxon>
        <taxon>Streptophyta</taxon>
        <taxon>Embryophyta</taxon>
        <taxon>Tracheophyta</taxon>
        <taxon>Spermatophyta</taxon>
        <taxon>Magnoliopsida</taxon>
        <taxon>Liliopsida</taxon>
        <taxon>Poales</taxon>
        <taxon>Poaceae</taxon>
        <taxon>BOP clade</taxon>
        <taxon>Oryzoideae</taxon>
        <taxon>Oryzeae</taxon>
        <taxon>Oryzinae</taxon>
        <taxon>Oryza</taxon>
        <taxon>Oryza sativa</taxon>
    </lineage>
</organism>
<dbReference type="EMBL" id="AP005323">
    <property type="protein sequence ID" value="BAD08035.1"/>
    <property type="molecule type" value="Genomic_DNA"/>
</dbReference>
<reference evidence="3" key="3">
    <citation type="journal article" date="2005" name="Nature">
        <title>The map-based sequence of the rice genome.</title>
        <authorList>
            <consortium name="International rice genome sequencing project (IRGSP)"/>
            <person name="Matsumoto T."/>
            <person name="Wu J."/>
            <person name="Kanamori H."/>
            <person name="Katayose Y."/>
            <person name="Fujisawa M."/>
            <person name="Namiki N."/>
            <person name="Mizuno H."/>
            <person name="Yamamoto K."/>
            <person name="Antonio B.A."/>
            <person name="Baba T."/>
            <person name="Sakata K."/>
            <person name="Nagamura Y."/>
            <person name="Aoki H."/>
            <person name="Arikawa K."/>
            <person name="Arita K."/>
            <person name="Bito T."/>
            <person name="Chiden Y."/>
            <person name="Fujitsuka N."/>
            <person name="Fukunaka R."/>
            <person name="Hamada M."/>
            <person name="Harada C."/>
            <person name="Hayashi A."/>
            <person name="Hijishita S."/>
            <person name="Honda M."/>
            <person name="Hosokawa S."/>
            <person name="Ichikawa Y."/>
            <person name="Idonuma A."/>
            <person name="Iijima M."/>
            <person name="Ikeda M."/>
            <person name="Ikeno M."/>
            <person name="Ito K."/>
            <person name="Ito S."/>
            <person name="Ito T."/>
            <person name="Ito Y."/>
            <person name="Ito Y."/>
            <person name="Iwabuchi A."/>
            <person name="Kamiya K."/>
            <person name="Karasawa W."/>
            <person name="Kurita K."/>
            <person name="Katagiri S."/>
            <person name="Kikuta A."/>
            <person name="Kobayashi H."/>
            <person name="Kobayashi N."/>
            <person name="Machita K."/>
            <person name="Maehara T."/>
            <person name="Masukawa M."/>
            <person name="Mizubayashi T."/>
            <person name="Mukai Y."/>
            <person name="Nagasaki H."/>
            <person name="Nagata Y."/>
            <person name="Naito S."/>
            <person name="Nakashima M."/>
            <person name="Nakama Y."/>
            <person name="Nakamichi Y."/>
            <person name="Nakamura M."/>
            <person name="Meguro A."/>
            <person name="Negishi M."/>
            <person name="Ohta I."/>
            <person name="Ohta T."/>
            <person name="Okamoto M."/>
            <person name="Ono N."/>
            <person name="Saji S."/>
            <person name="Sakaguchi M."/>
            <person name="Sakai K."/>
            <person name="Shibata M."/>
            <person name="Shimokawa T."/>
            <person name="Song J."/>
            <person name="Takazaki Y."/>
            <person name="Terasawa K."/>
            <person name="Tsugane M."/>
            <person name="Tsuji K."/>
            <person name="Ueda S."/>
            <person name="Waki K."/>
            <person name="Yamagata H."/>
            <person name="Yamamoto M."/>
            <person name="Yamamoto S."/>
            <person name="Yamane H."/>
            <person name="Yoshiki S."/>
            <person name="Yoshihara R."/>
            <person name="Yukawa K."/>
            <person name="Zhong H."/>
            <person name="Yano M."/>
            <person name="Yuan Q."/>
            <person name="Ouyang S."/>
            <person name="Liu J."/>
            <person name="Jones K.M."/>
            <person name="Gansberger K."/>
            <person name="Moffat K."/>
            <person name="Hill J."/>
            <person name="Bera J."/>
            <person name="Fadrosh D."/>
            <person name="Jin S."/>
            <person name="Johri S."/>
            <person name="Kim M."/>
            <person name="Overton L."/>
            <person name="Reardon M."/>
            <person name="Tsitrin T."/>
            <person name="Vuong H."/>
            <person name="Weaver B."/>
            <person name="Ciecko A."/>
            <person name="Tallon L."/>
            <person name="Jackson J."/>
            <person name="Pai G."/>
            <person name="Aken S.V."/>
            <person name="Utterback T."/>
            <person name="Reidmuller S."/>
            <person name="Feldblyum T."/>
            <person name="Hsiao J."/>
            <person name="Zismann V."/>
            <person name="Iobst S."/>
            <person name="de Vazeille A.R."/>
            <person name="Buell C.R."/>
            <person name="Ying K."/>
            <person name="Li Y."/>
            <person name="Lu T."/>
            <person name="Huang Y."/>
            <person name="Zhao Q."/>
            <person name="Feng Q."/>
            <person name="Zhang L."/>
            <person name="Zhu J."/>
            <person name="Weng Q."/>
            <person name="Mu J."/>
            <person name="Lu Y."/>
            <person name="Fan D."/>
            <person name="Liu Y."/>
            <person name="Guan J."/>
            <person name="Zhang Y."/>
            <person name="Yu S."/>
            <person name="Liu X."/>
            <person name="Zhang Y."/>
            <person name="Hong G."/>
            <person name="Han B."/>
            <person name="Choisne N."/>
            <person name="Demange N."/>
            <person name="Orjeda G."/>
            <person name="Samain S."/>
            <person name="Cattolico L."/>
            <person name="Pelletier E."/>
            <person name="Couloux A."/>
            <person name="Segurens B."/>
            <person name="Wincker P."/>
            <person name="D'Hont A."/>
            <person name="Scarpelli C."/>
            <person name="Weissenbach J."/>
            <person name="Salanoubat M."/>
            <person name="Quetier F."/>
            <person name="Yu Y."/>
            <person name="Kim H.R."/>
            <person name="Rambo T."/>
            <person name="Currie J."/>
            <person name="Collura K."/>
            <person name="Luo M."/>
            <person name="Yang T."/>
            <person name="Ammiraju J.S.S."/>
            <person name="Engler F."/>
            <person name="Soderlund C."/>
            <person name="Wing R.A."/>
            <person name="Palmer L.E."/>
            <person name="de la Bastide M."/>
            <person name="Spiegel L."/>
            <person name="Nascimento L."/>
            <person name="Zutavern T."/>
            <person name="O'Shaughnessy A."/>
            <person name="Dike S."/>
            <person name="Dedhia N."/>
            <person name="Preston R."/>
            <person name="Balija V."/>
            <person name="McCombie W.R."/>
            <person name="Chow T."/>
            <person name="Chen H."/>
            <person name="Chung M."/>
            <person name="Chen C."/>
            <person name="Shaw J."/>
            <person name="Wu H."/>
            <person name="Hsiao K."/>
            <person name="Chao Y."/>
            <person name="Chu M."/>
            <person name="Cheng C."/>
            <person name="Hour A."/>
            <person name="Lee P."/>
            <person name="Lin S."/>
            <person name="Lin Y."/>
            <person name="Liou J."/>
            <person name="Liu S."/>
            <person name="Hsing Y."/>
            <person name="Raghuvanshi S."/>
            <person name="Mohanty A."/>
            <person name="Bharti A.K."/>
            <person name="Gaur A."/>
            <person name="Gupta V."/>
            <person name="Kumar D."/>
            <person name="Ravi V."/>
            <person name="Vij S."/>
            <person name="Kapur A."/>
            <person name="Khurana P."/>
            <person name="Khurana P."/>
            <person name="Khurana J.P."/>
            <person name="Tyagi A.K."/>
            <person name="Gaikwad K."/>
            <person name="Singh A."/>
            <person name="Dalal V."/>
            <person name="Srivastava S."/>
            <person name="Dixit A."/>
            <person name="Pal A.K."/>
            <person name="Ghazi I.A."/>
            <person name="Yadav M."/>
            <person name="Pandit A."/>
            <person name="Bhargava A."/>
            <person name="Sureshbabu K."/>
            <person name="Batra K."/>
            <person name="Sharma T.R."/>
            <person name="Mohapatra T."/>
            <person name="Singh N.K."/>
            <person name="Messing J."/>
            <person name="Nelson A.B."/>
            <person name="Fuks G."/>
            <person name="Kavchok S."/>
            <person name="Keizer G."/>
            <person name="Linton E."/>
            <person name="Llaca V."/>
            <person name="Song R."/>
            <person name="Tanyolac B."/>
            <person name="Young S."/>
            <person name="Ho-Il K."/>
            <person name="Hahn J.H."/>
            <person name="Sangsakoo G."/>
            <person name="Vanavichit A."/>
            <person name="de Mattos Luiz.A.T."/>
            <person name="Zimmer P.D."/>
            <person name="Malone G."/>
            <person name="Dellagostin O."/>
            <person name="de Oliveira A.C."/>
            <person name="Bevan M."/>
            <person name="Bancroft I."/>
            <person name="Minx P."/>
            <person name="Cordum H."/>
            <person name="Wilson R."/>
            <person name="Cheng Z."/>
            <person name="Jin W."/>
            <person name="Jiang J."/>
            <person name="Leong S.A."/>
            <person name="Iwama H."/>
            <person name="Gojobori T."/>
            <person name="Itoh T."/>
            <person name="Niimura Y."/>
            <person name="Fujii Y."/>
            <person name="Habara T."/>
            <person name="Sakai H."/>
            <person name="Sato Y."/>
            <person name="Wilson G."/>
            <person name="Kumar K."/>
            <person name="McCouch S."/>
            <person name="Juretic N."/>
            <person name="Hoen D."/>
            <person name="Wright S."/>
            <person name="Bruskiewich R."/>
            <person name="Bureau T."/>
            <person name="Miyao A."/>
            <person name="Hirochika H."/>
            <person name="Nishikawa T."/>
            <person name="Kadowaki K."/>
            <person name="Sugiura M."/>
            <person name="Burr B."/>
            <person name="Sasaki T."/>
        </authorList>
    </citation>
    <scope>NUCLEOTIDE SEQUENCE [LARGE SCALE GENOMIC DNA]</scope>
    <source>
        <strain evidence="3">cv. Nipponbare</strain>
    </source>
</reference>
<reference evidence="1" key="1">
    <citation type="submission" date="2002-05" db="EMBL/GenBank/DDBJ databases">
        <title>Oryza sativa nipponbare(GA3) genomic DNA, chromosome 2, PAC clone:P0680A05.</title>
        <authorList>
            <person name="Sasaki T."/>
            <person name="Matsumoto T."/>
            <person name="Katayose Y."/>
        </authorList>
    </citation>
    <scope>NUCLEOTIDE SEQUENCE</scope>
</reference>
<evidence type="ECO:0000313" key="1">
    <source>
        <dbReference type="EMBL" id="BAD08035.1"/>
    </source>
</evidence>
<evidence type="ECO:0000313" key="3">
    <source>
        <dbReference type="Proteomes" id="UP000000763"/>
    </source>
</evidence>
<name>Q6YVH5_ORYSJ</name>
<evidence type="ECO:0000313" key="2">
    <source>
        <dbReference type="EMBL" id="BAD08090.1"/>
    </source>
</evidence>
<dbReference type="EMBL" id="AP005825">
    <property type="protein sequence ID" value="BAD08090.1"/>
    <property type="molecule type" value="Genomic_DNA"/>
</dbReference>
<dbReference type="AlphaFoldDB" id="Q6YVH5"/>
<gene>
    <name evidence="1" type="ORF">P0680A05.4</name>
    <name evidence="2" type="ORF">P0724B10.45</name>
</gene>